<keyword evidence="1" id="KW-0472">Membrane</keyword>
<comment type="caution">
    <text evidence="2">The sequence shown here is derived from an EMBL/GenBank/DDBJ whole genome shotgun (WGS) entry which is preliminary data.</text>
</comment>
<protein>
    <submittedName>
        <fullName evidence="2">Uncharacterized protein</fullName>
    </submittedName>
</protein>
<evidence type="ECO:0000313" key="2">
    <source>
        <dbReference type="EMBL" id="OLQ07955.1"/>
    </source>
</evidence>
<gene>
    <name evidence="2" type="ORF">AK812_SmicGene8588</name>
</gene>
<name>A0A1Q9EKL6_SYMMI</name>
<evidence type="ECO:0000313" key="3">
    <source>
        <dbReference type="Proteomes" id="UP000186817"/>
    </source>
</evidence>
<evidence type="ECO:0000256" key="1">
    <source>
        <dbReference type="SAM" id="Phobius"/>
    </source>
</evidence>
<reference evidence="2 3" key="1">
    <citation type="submission" date="2016-02" db="EMBL/GenBank/DDBJ databases">
        <title>Genome analysis of coral dinoflagellate symbionts highlights evolutionary adaptations to a symbiotic lifestyle.</title>
        <authorList>
            <person name="Aranda M."/>
            <person name="Li Y."/>
            <person name="Liew Y.J."/>
            <person name="Baumgarten S."/>
            <person name="Simakov O."/>
            <person name="Wilson M."/>
            <person name="Piel J."/>
            <person name="Ashoor H."/>
            <person name="Bougouffa S."/>
            <person name="Bajic V.B."/>
            <person name="Ryu T."/>
            <person name="Ravasi T."/>
            <person name="Bayer T."/>
            <person name="Micklem G."/>
            <person name="Kim H."/>
            <person name="Bhak J."/>
            <person name="Lajeunesse T.C."/>
            <person name="Voolstra C.R."/>
        </authorList>
    </citation>
    <scope>NUCLEOTIDE SEQUENCE [LARGE SCALE GENOMIC DNA]</scope>
    <source>
        <strain evidence="2 3">CCMP2467</strain>
    </source>
</reference>
<keyword evidence="1" id="KW-1133">Transmembrane helix</keyword>
<feature type="transmembrane region" description="Helical" evidence="1">
    <location>
        <begin position="72"/>
        <end position="94"/>
    </location>
</feature>
<organism evidence="2 3">
    <name type="scientific">Symbiodinium microadriaticum</name>
    <name type="common">Dinoflagellate</name>
    <name type="synonym">Zooxanthella microadriatica</name>
    <dbReference type="NCBI Taxonomy" id="2951"/>
    <lineage>
        <taxon>Eukaryota</taxon>
        <taxon>Sar</taxon>
        <taxon>Alveolata</taxon>
        <taxon>Dinophyceae</taxon>
        <taxon>Suessiales</taxon>
        <taxon>Symbiodiniaceae</taxon>
        <taxon>Symbiodinium</taxon>
    </lineage>
</organism>
<sequence length="188" mass="20985">MDADIQARRSSLQHLPFCFQEKELLLRIQLYEVLPADMSKDLDHKAVDFLNERLPEIATGLLNMIEGLGFEILIFLLYLLLLASAASPQALYFANGDPPCVKKDMAPVDGKGHPFGGKSAQKGTFLLTQESLLKGLDTVFLQGEKLTLARARELGYIFHATDNANYDPEDPKASSFMVLWESLIWANI</sequence>
<dbReference type="AlphaFoldDB" id="A0A1Q9EKL6"/>
<keyword evidence="1" id="KW-0812">Transmembrane</keyword>
<proteinExistence type="predicted"/>
<accession>A0A1Q9EKL6</accession>
<dbReference type="EMBL" id="LSRX01000128">
    <property type="protein sequence ID" value="OLQ07955.1"/>
    <property type="molecule type" value="Genomic_DNA"/>
</dbReference>
<dbReference type="Proteomes" id="UP000186817">
    <property type="component" value="Unassembled WGS sequence"/>
</dbReference>
<keyword evidence="3" id="KW-1185">Reference proteome</keyword>